<keyword evidence="1" id="KW-0732">Signal</keyword>
<evidence type="ECO:0000256" key="1">
    <source>
        <dbReference type="SAM" id="SignalP"/>
    </source>
</evidence>
<reference evidence="2 3" key="1">
    <citation type="journal article" date="2019" name="Commun. Biol.">
        <title>The bagworm genome reveals a unique fibroin gene that provides high tensile strength.</title>
        <authorList>
            <person name="Kono N."/>
            <person name="Nakamura H."/>
            <person name="Ohtoshi R."/>
            <person name="Tomita M."/>
            <person name="Numata K."/>
            <person name="Arakawa K."/>
        </authorList>
    </citation>
    <scope>NUCLEOTIDE SEQUENCE [LARGE SCALE GENOMIC DNA]</scope>
</reference>
<dbReference type="AlphaFoldDB" id="A0A4C1TRH6"/>
<evidence type="ECO:0008006" key="4">
    <source>
        <dbReference type="Google" id="ProtNLM"/>
    </source>
</evidence>
<sequence length="80" mass="8787">MYFLTALAQLLLTLRGMLRAQVRAGGQAIEVVLFEPEDTGFWPWHHLSTSSSTEIRIVTCPDTLRGAPASDVCYGARHVG</sequence>
<organism evidence="2 3">
    <name type="scientific">Eumeta variegata</name>
    <name type="common">Bagworm moth</name>
    <name type="synonym">Eumeta japonica</name>
    <dbReference type="NCBI Taxonomy" id="151549"/>
    <lineage>
        <taxon>Eukaryota</taxon>
        <taxon>Metazoa</taxon>
        <taxon>Ecdysozoa</taxon>
        <taxon>Arthropoda</taxon>
        <taxon>Hexapoda</taxon>
        <taxon>Insecta</taxon>
        <taxon>Pterygota</taxon>
        <taxon>Neoptera</taxon>
        <taxon>Endopterygota</taxon>
        <taxon>Lepidoptera</taxon>
        <taxon>Glossata</taxon>
        <taxon>Ditrysia</taxon>
        <taxon>Tineoidea</taxon>
        <taxon>Psychidae</taxon>
        <taxon>Oiketicinae</taxon>
        <taxon>Eumeta</taxon>
    </lineage>
</organism>
<dbReference type="Proteomes" id="UP000299102">
    <property type="component" value="Unassembled WGS sequence"/>
</dbReference>
<dbReference type="EMBL" id="BGZK01000080">
    <property type="protein sequence ID" value="GBP16602.1"/>
    <property type="molecule type" value="Genomic_DNA"/>
</dbReference>
<keyword evidence="3" id="KW-1185">Reference proteome</keyword>
<feature type="chain" id="PRO_5020035771" description="Secreted protein" evidence="1">
    <location>
        <begin position="21"/>
        <end position="80"/>
    </location>
</feature>
<gene>
    <name evidence="2" type="ORF">EVAR_19397_1</name>
</gene>
<name>A0A4C1TRH6_EUMVA</name>
<evidence type="ECO:0000313" key="2">
    <source>
        <dbReference type="EMBL" id="GBP16602.1"/>
    </source>
</evidence>
<accession>A0A4C1TRH6</accession>
<feature type="signal peptide" evidence="1">
    <location>
        <begin position="1"/>
        <end position="20"/>
    </location>
</feature>
<protein>
    <recommendedName>
        <fullName evidence="4">Secreted protein</fullName>
    </recommendedName>
</protein>
<proteinExistence type="predicted"/>
<evidence type="ECO:0000313" key="3">
    <source>
        <dbReference type="Proteomes" id="UP000299102"/>
    </source>
</evidence>
<comment type="caution">
    <text evidence="2">The sequence shown here is derived from an EMBL/GenBank/DDBJ whole genome shotgun (WGS) entry which is preliminary data.</text>
</comment>